<keyword evidence="3" id="KW-1185">Reference proteome</keyword>
<feature type="region of interest" description="Disordered" evidence="1">
    <location>
        <begin position="21"/>
        <end position="58"/>
    </location>
</feature>
<accession>M5UIV9</accession>
<dbReference type="EMBL" id="ANOH01000067">
    <property type="protein sequence ID" value="EMI57771.1"/>
    <property type="molecule type" value="Genomic_DNA"/>
</dbReference>
<name>M5UIV9_9BACT</name>
<dbReference type="PATRIC" id="fig|1263870.3.peg.891"/>
<gene>
    <name evidence="2" type="ORF">RSSM_00819</name>
</gene>
<evidence type="ECO:0000313" key="3">
    <source>
        <dbReference type="Proteomes" id="UP000011885"/>
    </source>
</evidence>
<evidence type="ECO:0000313" key="2">
    <source>
        <dbReference type="EMBL" id="EMI57771.1"/>
    </source>
</evidence>
<comment type="caution">
    <text evidence="2">The sequence shown here is derived from an EMBL/GenBank/DDBJ whole genome shotgun (WGS) entry which is preliminary data.</text>
</comment>
<evidence type="ECO:0000256" key="1">
    <source>
        <dbReference type="SAM" id="MobiDB-lite"/>
    </source>
</evidence>
<sequence length="58" mass="6173">MNHLTSIDALTVGSAPISRSALAADNTAQTRHPTLIRSDDSVPNPFELVQSSHCQQGD</sequence>
<feature type="compositionally biased region" description="Polar residues" evidence="1">
    <location>
        <begin position="49"/>
        <end position="58"/>
    </location>
</feature>
<reference evidence="2 3" key="1">
    <citation type="journal article" date="2013" name="Mar. Genomics">
        <title>Expression of sulfatases in Rhodopirellula baltica and the diversity of sulfatases in the genus Rhodopirellula.</title>
        <authorList>
            <person name="Wegner C.E."/>
            <person name="Richter-Heitmann T."/>
            <person name="Klindworth A."/>
            <person name="Klockow C."/>
            <person name="Richter M."/>
            <person name="Achstetter T."/>
            <person name="Glockner F.O."/>
            <person name="Harder J."/>
        </authorList>
    </citation>
    <scope>NUCLEOTIDE SEQUENCE [LARGE SCALE GENOMIC DNA]</scope>
    <source>
        <strain evidence="2 3">SM41</strain>
    </source>
</reference>
<dbReference type="AlphaFoldDB" id="M5UIV9"/>
<organism evidence="2 3">
    <name type="scientific">Rhodopirellula sallentina SM41</name>
    <dbReference type="NCBI Taxonomy" id="1263870"/>
    <lineage>
        <taxon>Bacteria</taxon>
        <taxon>Pseudomonadati</taxon>
        <taxon>Planctomycetota</taxon>
        <taxon>Planctomycetia</taxon>
        <taxon>Pirellulales</taxon>
        <taxon>Pirellulaceae</taxon>
        <taxon>Rhodopirellula</taxon>
    </lineage>
</organism>
<dbReference type="Proteomes" id="UP000011885">
    <property type="component" value="Unassembled WGS sequence"/>
</dbReference>
<protein>
    <submittedName>
        <fullName evidence="2">Secreted protein</fullName>
    </submittedName>
</protein>
<proteinExistence type="predicted"/>